<name>A0A080M8H5_9PROT</name>
<dbReference type="SUPFAM" id="SSF53681">
    <property type="entry name" value="Aspartate/glutamate racemase"/>
    <property type="match status" value="2"/>
</dbReference>
<evidence type="ECO:0000256" key="4">
    <source>
        <dbReference type="ARBA" id="ARBA00022984"/>
    </source>
</evidence>
<sequence length="261" mass="27494">MIGIFDSGIGGLSVLAAIARALPHADLVYLADTAHLPYGDKDDAYIRRRVLTIGNHLVDRGCGVIVVACNTATAAAVEAFRETFPKLPVVGVEPGVKPAAAMSRSGRIAVLATLSTARSERLAQLIRQHAGSVQVEVEACPGWATRVETLSLDDPDFVEEARGHLTPLLATGVDQIVLGCTHYAFLSPVLEPIVAHQATLVDVADAVARQCVRLAGTDALGGGRLTLLATAQPEKLQAALPVLGLRWLDDRLHSAARLVIA</sequence>
<dbReference type="EMBL" id="JDST02000022">
    <property type="protein sequence ID" value="KFB77562.1"/>
    <property type="molecule type" value="Genomic_DNA"/>
</dbReference>
<dbReference type="InterPro" id="IPR001920">
    <property type="entry name" value="Asp/Glu_race"/>
</dbReference>
<dbReference type="EC" id="5.1.1.3" evidence="2 7"/>
<comment type="function">
    <text evidence="7">Provides the (R)-glutamate required for cell wall biosynthesis.</text>
</comment>
<organism evidence="8 9">
    <name type="scientific">Candidatus Accumulibacter cognatus</name>
    <dbReference type="NCBI Taxonomy" id="2954383"/>
    <lineage>
        <taxon>Bacteria</taxon>
        <taxon>Pseudomonadati</taxon>
        <taxon>Pseudomonadota</taxon>
        <taxon>Betaproteobacteria</taxon>
        <taxon>Candidatus Accumulibacter</taxon>
    </lineage>
</organism>
<dbReference type="GO" id="GO:0008360">
    <property type="term" value="P:regulation of cell shape"/>
    <property type="evidence" value="ECO:0007669"/>
    <property type="project" value="UniProtKB-KW"/>
</dbReference>
<dbReference type="AlphaFoldDB" id="A0A080M8H5"/>
<reference evidence="8" key="1">
    <citation type="submission" date="2014-02" db="EMBL/GenBank/DDBJ databases">
        <title>Expanding our view of genomic diversity in Candidatus Accumulibacter clades.</title>
        <authorList>
            <person name="Skennerton C.T."/>
            <person name="Barr J.J."/>
            <person name="Slater F.R."/>
            <person name="Bond P.L."/>
            <person name="Tyson G.W."/>
        </authorList>
    </citation>
    <scope>NUCLEOTIDE SEQUENCE [LARGE SCALE GENOMIC DNA]</scope>
</reference>
<keyword evidence="5 7" id="KW-0413">Isomerase</keyword>
<comment type="pathway">
    <text evidence="7">Cell wall biogenesis; peptidoglycan biosynthesis.</text>
</comment>
<evidence type="ECO:0000256" key="3">
    <source>
        <dbReference type="ARBA" id="ARBA00022960"/>
    </source>
</evidence>
<dbReference type="InterPro" id="IPR004391">
    <property type="entry name" value="Glu_race"/>
</dbReference>
<comment type="catalytic activity">
    <reaction evidence="1 7">
        <text>L-glutamate = D-glutamate</text>
        <dbReference type="Rhea" id="RHEA:12813"/>
        <dbReference type="ChEBI" id="CHEBI:29985"/>
        <dbReference type="ChEBI" id="CHEBI:29986"/>
        <dbReference type="EC" id="5.1.1.3"/>
    </reaction>
</comment>
<gene>
    <name evidence="7 8" type="primary">murI</name>
    <name evidence="8" type="ORF">AW06_001331</name>
</gene>
<dbReference type="STRING" id="1453999.AW06_001331"/>
<dbReference type="UniPathway" id="UPA00219"/>
<accession>A0A080M8H5</accession>
<dbReference type="NCBIfam" id="TIGR00067">
    <property type="entry name" value="glut_race"/>
    <property type="match status" value="1"/>
</dbReference>
<keyword evidence="9" id="KW-1185">Reference proteome</keyword>
<dbReference type="InterPro" id="IPR018187">
    <property type="entry name" value="Asp/Glu_racemase_AS_1"/>
</dbReference>
<feature type="active site" description="Proton donor/acceptor" evidence="7">
    <location>
        <position position="180"/>
    </location>
</feature>
<evidence type="ECO:0000256" key="7">
    <source>
        <dbReference type="HAMAP-Rule" id="MF_00258"/>
    </source>
</evidence>
<evidence type="ECO:0000256" key="6">
    <source>
        <dbReference type="ARBA" id="ARBA00023316"/>
    </source>
</evidence>
<dbReference type="Proteomes" id="UP000021315">
    <property type="component" value="Unassembled WGS sequence"/>
</dbReference>
<protein>
    <recommendedName>
        <fullName evidence="2 7">Glutamate racemase</fullName>
        <ecNumber evidence="2 7">5.1.1.3</ecNumber>
    </recommendedName>
</protein>
<evidence type="ECO:0000256" key="5">
    <source>
        <dbReference type="ARBA" id="ARBA00023235"/>
    </source>
</evidence>
<dbReference type="GO" id="GO:0009252">
    <property type="term" value="P:peptidoglycan biosynthetic process"/>
    <property type="evidence" value="ECO:0007669"/>
    <property type="project" value="UniProtKB-UniRule"/>
</dbReference>
<evidence type="ECO:0000313" key="9">
    <source>
        <dbReference type="Proteomes" id="UP000021315"/>
    </source>
</evidence>
<dbReference type="Gene3D" id="3.40.50.1860">
    <property type="match status" value="2"/>
</dbReference>
<evidence type="ECO:0000256" key="2">
    <source>
        <dbReference type="ARBA" id="ARBA00013090"/>
    </source>
</evidence>
<dbReference type="PANTHER" id="PTHR21198:SF2">
    <property type="entry name" value="GLUTAMATE RACEMASE"/>
    <property type="match status" value="1"/>
</dbReference>
<dbReference type="RefSeq" id="WP_034946703.1">
    <property type="nucleotide sequence ID" value="NZ_JDST02000022.1"/>
</dbReference>
<dbReference type="Pfam" id="PF01177">
    <property type="entry name" value="Asp_Glu_race"/>
    <property type="match status" value="1"/>
</dbReference>
<dbReference type="GO" id="GO:0071555">
    <property type="term" value="P:cell wall organization"/>
    <property type="evidence" value="ECO:0007669"/>
    <property type="project" value="UniProtKB-KW"/>
</dbReference>
<feature type="binding site" evidence="7">
    <location>
        <begin position="6"/>
        <end position="7"/>
    </location>
    <ligand>
        <name>substrate</name>
    </ligand>
</feature>
<dbReference type="GO" id="GO:0008881">
    <property type="term" value="F:glutamate racemase activity"/>
    <property type="evidence" value="ECO:0007669"/>
    <property type="project" value="UniProtKB-UniRule"/>
</dbReference>
<comment type="similarity">
    <text evidence="7">Belongs to the aspartate/glutamate racemases family.</text>
</comment>
<keyword evidence="4 7" id="KW-0573">Peptidoglycan synthesis</keyword>
<feature type="binding site" evidence="7">
    <location>
        <begin position="70"/>
        <end position="71"/>
    </location>
    <ligand>
        <name>substrate</name>
    </ligand>
</feature>
<feature type="binding site" evidence="7">
    <location>
        <begin position="38"/>
        <end position="39"/>
    </location>
    <ligand>
        <name>substrate</name>
    </ligand>
</feature>
<feature type="binding site" evidence="7">
    <location>
        <begin position="181"/>
        <end position="182"/>
    </location>
    <ligand>
        <name>substrate</name>
    </ligand>
</feature>
<dbReference type="InterPro" id="IPR015942">
    <property type="entry name" value="Asp/Glu/hydantoin_racemase"/>
</dbReference>
<evidence type="ECO:0000313" key="8">
    <source>
        <dbReference type="EMBL" id="KFB77562.1"/>
    </source>
</evidence>
<feature type="active site" description="Proton donor/acceptor" evidence="7">
    <location>
        <position position="69"/>
    </location>
</feature>
<dbReference type="PROSITE" id="PS00923">
    <property type="entry name" value="ASP_GLU_RACEMASE_1"/>
    <property type="match status" value="1"/>
</dbReference>
<dbReference type="PANTHER" id="PTHR21198">
    <property type="entry name" value="GLUTAMATE RACEMASE"/>
    <property type="match status" value="1"/>
</dbReference>
<dbReference type="HAMAP" id="MF_00258">
    <property type="entry name" value="Glu_racemase"/>
    <property type="match status" value="1"/>
</dbReference>
<keyword evidence="3 7" id="KW-0133">Cell shape</keyword>
<comment type="caution">
    <text evidence="8">The sequence shown here is derived from an EMBL/GenBank/DDBJ whole genome shotgun (WGS) entry which is preliminary data.</text>
</comment>
<keyword evidence="6 7" id="KW-0961">Cell wall biogenesis/degradation</keyword>
<evidence type="ECO:0000256" key="1">
    <source>
        <dbReference type="ARBA" id="ARBA00001602"/>
    </source>
</evidence>
<proteinExistence type="inferred from homology"/>